<dbReference type="InterPro" id="IPR036291">
    <property type="entry name" value="NAD(P)-bd_dom_sf"/>
</dbReference>
<comment type="similarity">
    <text evidence="1 4">Belongs to the D-isomer specific 2-hydroxyacid dehydrogenase family.</text>
</comment>
<dbReference type="RefSeq" id="WP_096751409.1">
    <property type="nucleotide sequence ID" value="NZ_CADEPO010000003.1"/>
</dbReference>
<evidence type="ECO:0000256" key="4">
    <source>
        <dbReference type="RuleBase" id="RU003719"/>
    </source>
</evidence>
<dbReference type="SUPFAM" id="SSF51735">
    <property type="entry name" value="NAD(P)-binding Rossmann-fold domains"/>
    <property type="match status" value="1"/>
</dbReference>
<evidence type="ECO:0000256" key="1">
    <source>
        <dbReference type="ARBA" id="ARBA00005854"/>
    </source>
</evidence>
<dbReference type="Proteomes" id="UP000220629">
    <property type="component" value="Unassembled WGS sequence"/>
</dbReference>
<sequence length="338" mass="35689">MTQVFVSHPRSMLDHYFGAHATAALGAIAEAHFNPEDRELSTAELIEAARDADIIIGYRQTPAPRALFEALPALLAFARCAVDIRTIDVAAASEHGVLITQASAGFMAAVSEWVIGAMLDLSRSTTDYAAAYRRGERPVPRMGRELRGATLGVIGYGQISRYLCELALAFGMRVVVADPFATVTDLRMHQAGLEALLGEADYVVCLAPANADTAQLMNAERFAAMKPGAVFVNAARGELVDEAALLAALDGGRLGGCALDVGMAADQMPSARLAAHPLVIATPHVGGLTPGAIEHQSLETVAQVEALLQGRIPAGAVNAAHATRLARRQPIELQEPNR</sequence>
<evidence type="ECO:0000313" key="7">
    <source>
        <dbReference type="EMBL" id="PEH42911.1"/>
    </source>
</evidence>
<dbReference type="PANTHER" id="PTHR42789:SF1">
    <property type="entry name" value="D-ISOMER SPECIFIC 2-HYDROXYACID DEHYDROGENASE FAMILY PROTEIN (AFU_ORTHOLOGUE AFUA_6G10090)"/>
    <property type="match status" value="1"/>
</dbReference>
<protein>
    <submittedName>
        <fullName evidence="7">Hydroxyacid dehydrogenase</fullName>
    </submittedName>
</protein>
<feature type="domain" description="D-isomer specific 2-hydroxyacid dehydrogenase catalytic" evidence="5">
    <location>
        <begin position="35"/>
        <end position="318"/>
    </location>
</feature>
<dbReference type="Pfam" id="PF02826">
    <property type="entry name" value="2-Hacid_dh_C"/>
    <property type="match status" value="1"/>
</dbReference>
<dbReference type="PANTHER" id="PTHR42789">
    <property type="entry name" value="D-ISOMER SPECIFIC 2-HYDROXYACID DEHYDROGENASE FAMILY PROTEIN (AFU_ORTHOLOGUE AFUA_6G10090)"/>
    <property type="match status" value="1"/>
</dbReference>
<reference evidence="8" key="1">
    <citation type="submission" date="2017-09" db="EMBL/GenBank/DDBJ databases">
        <title>FDA dAtabase for Regulatory Grade micrObial Sequences (FDA-ARGOS): Supporting development and validation of Infectious Disease Dx tests.</title>
        <authorList>
            <person name="Minogue T."/>
            <person name="Wolcott M."/>
            <person name="Wasieloski L."/>
            <person name="Aguilar W."/>
            <person name="Moore D."/>
            <person name="Tallon L."/>
            <person name="Sadzewicz L."/>
            <person name="Ott S."/>
            <person name="Zhao X."/>
            <person name="Nagaraj S."/>
            <person name="Vavikolanu K."/>
            <person name="Aluvathingal J."/>
            <person name="Nadendla S."/>
            <person name="Sichtig H."/>
        </authorList>
    </citation>
    <scope>NUCLEOTIDE SEQUENCE [LARGE SCALE GENOMIC DNA]</scope>
    <source>
        <strain evidence="8">FDAARGOS_390</strain>
    </source>
</reference>
<dbReference type="CDD" id="cd12167">
    <property type="entry name" value="2-Hacid_dh_8"/>
    <property type="match status" value="1"/>
</dbReference>
<dbReference type="GO" id="GO:0016616">
    <property type="term" value="F:oxidoreductase activity, acting on the CH-OH group of donors, NAD or NADP as acceptor"/>
    <property type="evidence" value="ECO:0007669"/>
    <property type="project" value="InterPro"/>
</dbReference>
<proteinExistence type="inferred from homology"/>
<dbReference type="AlphaFoldDB" id="A0A2A7SH79"/>
<dbReference type="InterPro" id="IPR006140">
    <property type="entry name" value="D-isomer_DH_NAD-bd"/>
</dbReference>
<organism evidence="7 8">
    <name type="scientific">Burkholderia gladioli</name>
    <name type="common">Pseudomonas marginata</name>
    <name type="synonym">Phytomonas marginata</name>
    <dbReference type="NCBI Taxonomy" id="28095"/>
    <lineage>
        <taxon>Bacteria</taxon>
        <taxon>Pseudomonadati</taxon>
        <taxon>Pseudomonadota</taxon>
        <taxon>Betaproteobacteria</taxon>
        <taxon>Burkholderiales</taxon>
        <taxon>Burkholderiaceae</taxon>
        <taxon>Burkholderia</taxon>
    </lineage>
</organism>
<evidence type="ECO:0000256" key="3">
    <source>
        <dbReference type="ARBA" id="ARBA00023027"/>
    </source>
</evidence>
<dbReference type="EMBL" id="PDDY01000001">
    <property type="protein sequence ID" value="PEH42911.1"/>
    <property type="molecule type" value="Genomic_DNA"/>
</dbReference>
<evidence type="ECO:0000259" key="5">
    <source>
        <dbReference type="Pfam" id="PF00389"/>
    </source>
</evidence>
<evidence type="ECO:0000259" key="6">
    <source>
        <dbReference type="Pfam" id="PF02826"/>
    </source>
</evidence>
<accession>A0A2A7SH79</accession>
<evidence type="ECO:0000256" key="2">
    <source>
        <dbReference type="ARBA" id="ARBA00023002"/>
    </source>
</evidence>
<evidence type="ECO:0000313" key="8">
    <source>
        <dbReference type="Proteomes" id="UP000220629"/>
    </source>
</evidence>
<dbReference type="InterPro" id="IPR006139">
    <property type="entry name" value="D-isomer_2_OHA_DH_cat_dom"/>
</dbReference>
<gene>
    <name evidence="7" type="ORF">CRM94_12545</name>
</gene>
<comment type="caution">
    <text evidence="7">The sequence shown here is derived from an EMBL/GenBank/DDBJ whole genome shotgun (WGS) entry which is preliminary data.</text>
</comment>
<dbReference type="Gene3D" id="3.40.50.720">
    <property type="entry name" value="NAD(P)-binding Rossmann-like Domain"/>
    <property type="match status" value="2"/>
</dbReference>
<dbReference type="SUPFAM" id="SSF52283">
    <property type="entry name" value="Formate/glycerate dehydrogenase catalytic domain-like"/>
    <property type="match status" value="1"/>
</dbReference>
<keyword evidence="3" id="KW-0520">NAD</keyword>
<dbReference type="InterPro" id="IPR050857">
    <property type="entry name" value="D-2-hydroxyacid_DH"/>
</dbReference>
<dbReference type="Pfam" id="PF00389">
    <property type="entry name" value="2-Hacid_dh"/>
    <property type="match status" value="1"/>
</dbReference>
<name>A0A2A7SH79_BURGA</name>
<dbReference type="PROSITE" id="PS00671">
    <property type="entry name" value="D_2_HYDROXYACID_DH_3"/>
    <property type="match status" value="1"/>
</dbReference>
<feature type="domain" description="D-isomer specific 2-hydroxyacid dehydrogenase NAD-binding" evidence="6">
    <location>
        <begin position="115"/>
        <end position="286"/>
    </location>
</feature>
<dbReference type="GO" id="GO:0051287">
    <property type="term" value="F:NAD binding"/>
    <property type="evidence" value="ECO:0007669"/>
    <property type="project" value="InterPro"/>
</dbReference>
<keyword evidence="2 4" id="KW-0560">Oxidoreductase</keyword>
<dbReference type="InterPro" id="IPR029753">
    <property type="entry name" value="D-isomer_DH_CS"/>
</dbReference>